<feature type="domain" description="N-acetyltransferase" evidence="3">
    <location>
        <begin position="23"/>
        <end position="172"/>
    </location>
</feature>
<dbReference type="CDD" id="cd04301">
    <property type="entry name" value="NAT_SF"/>
    <property type="match status" value="1"/>
</dbReference>
<keyword evidence="1" id="KW-0808">Transferase</keyword>
<sequence>MAGGPRGRSPVAAPAEARQTAAVLIRRETPADVPSVRAVTGAAFAGRAQTPVPVEVTLLDELRGCDGWLPALSLVAEGADGAVVGHVVCTRGHVGQRPALGLGPLSVHPGHQRRGIGSALVHTVLGAADALGEPLVALLGDPAYYGRFGFRTSTEYGIDPPDPAWGRYFQVRTLAAYGPEDPALHGTFAYAEPFDRV</sequence>
<dbReference type="PANTHER" id="PTHR43877:SF1">
    <property type="entry name" value="ACETYLTRANSFERASE"/>
    <property type="match status" value="1"/>
</dbReference>
<evidence type="ECO:0000256" key="1">
    <source>
        <dbReference type="ARBA" id="ARBA00022679"/>
    </source>
</evidence>
<keyword evidence="5" id="KW-1185">Reference proteome</keyword>
<dbReference type="Gene3D" id="3.40.630.30">
    <property type="match status" value="1"/>
</dbReference>
<reference evidence="4 5" key="1">
    <citation type="journal article" date="2019" name="Int. J. Syst. Evol. Microbiol.">
        <title>The Global Catalogue of Microorganisms (GCM) 10K type strain sequencing project: providing services to taxonomists for standard genome sequencing and annotation.</title>
        <authorList>
            <consortium name="The Broad Institute Genomics Platform"/>
            <consortium name="The Broad Institute Genome Sequencing Center for Infectious Disease"/>
            <person name="Wu L."/>
            <person name="Ma J."/>
        </authorList>
    </citation>
    <scope>NUCLEOTIDE SEQUENCE [LARGE SCALE GENOMIC DNA]</scope>
    <source>
        <strain evidence="4 5">JCM 6921</strain>
    </source>
</reference>
<comment type="caution">
    <text evidence="4">The sequence shown here is derived from an EMBL/GenBank/DDBJ whole genome shotgun (WGS) entry which is preliminary data.</text>
</comment>
<protein>
    <submittedName>
        <fullName evidence="4">N-acetyltransferase</fullName>
    </submittedName>
</protein>
<dbReference type="InterPro" id="IPR050832">
    <property type="entry name" value="Bact_Acetyltransf"/>
</dbReference>
<keyword evidence="2" id="KW-0012">Acyltransferase</keyword>
<name>A0ABN3I9F7_9ACTN</name>
<dbReference type="Pfam" id="PF13508">
    <property type="entry name" value="Acetyltransf_7"/>
    <property type="match status" value="1"/>
</dbReference>
<evidence type="ECO:0000313" key="5">
    <source>
        <dbReference type="Proteomes" id="UP001500058"/>
    </source>
</evidence>
<gene>
    <name evidence="4" type="ORF">GCM10010420_24370</name>
</gene>
<accession>A0ABN3I9F7</accession>
<dbReference type="PANTHER" id="PTHR43877">
    <property type="entry name" value="AMINOALKYLPHOSPHONATE N-ACETYLTRANSFERASE-RELATED-RELATED"/>
    <property type="match status" value="1"/>
</dbReference>
<dbReference type="InterPro" id="IPR000182">
    <property type="entry name" value="GNAT_dom"/>
</dbReference>
<dbReference type="EMBL" id="BAAATJ010000009">
    <property type="protein sequence ID" value="GAA2397494.1"/>
    <property type="molecule type" value="Genomic_DNA"/>
</dbReference>
<evidence type="ECO:0000256" key="2">
    <source>
        <dbReference type="ARBA" id="ARBA00023315"/>
    </source>
</evidence>
<dbReference type="InterPro" id="IPR016181">
    <property type="entry name" value="Acyl_CoA_acyltransferase"/>
</dbReference>
<dbReference type="PROSITE" id="PS51186">
    <property type="entry name" value="GNAT"/>
    <property type="match status" value="1"/>
</dbReference>
<dbReference type="Proteomes" id="UP001500058">
    <property type="component" value="Unassembled WGS sequence"/>
</dbReference>
<evidence type="ECO:0000313" key="4">
    <source>
        <dbReference type="EMBL" id="GAA2397494.1"/>
    </source>
</evidence>
<dbReference type="SUPFAM" id="SSF55729">
    <property type="entry name" value="Acyl-CoA N-acyltransferases (Nat)"/>
    <property type="match status" value="1"/>
</dbReference>
<organism evidence="4 5">
    <name type="scientific">Streptomyces glaucosporus</name>
    <dbReference type="NCBI Taxonomy" id="284044"/>
    <lineage>
        <taxon>Bacteria</taxon>
        <taxon>Bacillati</taxon>
        <taxon>Actinomycetota</taxon>
        <taxon>Actinomycetes</taxon>
        <taxon>Kitasatosporales</taxon>
        <taxon>Streptomycetaceae</taxon>
        <taxon>Streptomyces</taxon>
    </lineage>
</organism>
<evidence type="ECO:0000259" key="3">
    <source>
        <dbReference type="PROSITE" id="PS51186"/>
    </source>
</evidence>
<proteinExistence type="predicted"/>